<dbReference type="EMBL" id="QPFP01000067">
    <property type="protein sequence ID" value="TEB24395.1"/>
    <property type="molecule type" value="Genomic_DNA"/>
</dbReference>
<dbReference type="PANTHER" id="PTHR10039:SF17">
    <property type="entry name" value="FUNGAL STAND N-TERMINAL GOODBYE DOMAIN-CONTAINING PROTEIN-RELATED"/>
    <property type="match status" value="1"/>
</dbReference>
<feature type="domain" description="Nephrocystin 3-like N-terminal" evidence="2">
    <location>
        <begin position="8"/>
        <end position="137"/>
    </location>
</feature>
<name>A0A4Y7SRB7_COPMI</name>
<dbReference type="Proteomes" id="UP000298030">
    <property type="component" value="Unassembled WGS sequence"/>
</dbReference>
<keyword evidence="1" id="KW-0677">Repeat</keyword>
<dbReference type="STRING" id="71717.A0A4Y7SRB7"/>
<organism evidence="3 4">
    <name type="scientific">Coprinellus micaceus</name>
    <name type="common">Glistening ink-cap mushroom</name>
    <name type="synonym">Coprinus micaceus</name>
    <dbReference type="NCBI Taxonomy" id="71717"/>
    <lineage>
        <taxon>Eukaryota</taxon>
        <taxon>Fungi</taxon>
        <taxon>Dikarya</taxon>
        <taxon>Basidiomycota</taxon>
        <taxon>Agaricomycotina</taxon>
        <taxon>Agaricomycetes</taxon>
        <taxon>Agaricomycetidae</taxon>
        <taxon>Agaricales</taxon>
        <taxon>Agaricineae</taxon>
        <taxon>Psathyrellaceae</taxon>
        <taxon>Coprinellus</taxon>
    </lineage>
</organism>
<reference evidence="3 4" key="1">
    <citation type="journal article" date="2019" name="Nat. Ecol. Evol.">
        <title>Megaphylogeny resolves global patterns of mushroom evolution.</title>
        <authorList>
            <person name="Varga T."/>
            <person name="Krizsan K."/>
            <person name="Foldi C."/>
            <person name="Dima B."/>
            <person name="Sanchez-Garcia M."/>
            <person name="Sanchez-Ramirez S."/>
            <person name="Szollosi G.J."/>
            <person name="Szarkandi J.G."/>
            <person name="Papp V."/>
            <person name="Albert L."/>
            <person name="Andreopoulos W."/>
            <person name="Angelini C."/>
            <person name="Antonin V."/>
            <person name="Barry K.W."/>
            <person name="Bougher N.L."/>
            <person name="Buchanan P."/>
            <person name="Buyck B."/>
            <person name="Bense V."/>
            <person name="Catcheside P."/>
            <person name="Chovatia M."/>
            <person name="Cooper J."/>
            <person name="Damon W."/>
            <person name="Desjardin D."/>
            <person name="Finy P."/>
            <person name="Geml J."/>
            <person name="Haridas S."/>
            <person name="Hughes K."/>
            <person name="Justo A."/>
            <person name="Karasinski D."/>
            <person name="Kautmanova I."/>
            <person name="Kiss B."/>
            <person name="Kocsube S."/>
            <person name="Kotiranta H."/>
            <person name="LaButti K.M."/>
            <person name="Lechner B.E."/>
            <person name="Liimatainen K."/>
            <person name="Lipzen A."/>
            <person name="Lukacs Z."/>
            <person name="Mihaltcheva S."/>
            <person name="Morgado L.N."/>
            <person name="Niskanen T."/>
            <person name="Noordeloos M.E."/>
            <person name="Ohm R.A."/>
            <person name="Ortiz-Santana B."/>
            <person name="Ovrebo C."/>
            <person name="Racz N."/>
            <person name="Riley R."/>
            <person name="Savchenko A."/>
            <person name="Shiryaev A."/>
            <person name="Soop K."/>
            <person name="Spirin V."/>
            <person name="Szebenyi C."/>
            <person name="Tomsovsky M."/>
            <person name="Tulloss R.E."/>
            <person name="Uehling J."/>
            <person name="Grigoriev I.V."/>
            <person name="Vagvolgyi C."/>
            <person name="Papp T."/>
            <person name="Martin F.M."/>
            <person name="Miettinen O."/>
            <person name="Hibbett D.S."/>
            <person name="Nagy L.G."/>
        </authorList>
    </citation>
    <scope>NUCLEOTIDE SEQUENCE [LARGE SCALE GENOMIC DNA]</scope>
    <source>
        <strain evidence="3 4">FP101781</strain>
    </source>
</reference>
<dbReference type="OrthoDB" id="3068236at2759"/>
<dbReference type="PANTHER" id="PTHR10039">
    <property type="entry name" value="AMELOGENIN"/>
    <property type="match status" value="1"/>
</dbReference>
<sequence length="851" mass="95214">MQTFSEQALEKSKATNVIVATFFFKSTLPDQNQPSALVTTLAYQVAERWPSFRRTIATVIRDNIRILSTSLEYQMRDLIVDPITDSLVAAAPCPPITVICVVDGLDECDGDDTQSRVIRLLHTLSMIPNTRVVLASRPEFPIQSAMEVGLSETLHIDLNKVYDASKDIRQFTWIRLLEIRDRLLPKIDRGSWPREEDAEQIADYSSGQFILADTAMRYVDDRHYDPRKRLEEVLDLCGGASDLCAARPGATGCGSARPLAALDALFTGILKRATQNAYPDLESERGVLKLGSLVWILIGVIPSRIEAANSLFYDSIPLWVIEEALGRQSGDLRRELSDLHSLLDVPQAMYGRNKISAHHKSFLDFLGDPRRSGHLGSIPQVAEERFNLMIKVHLSSLTVNDLKSLVLTQPTKPHILHRLHLLSNPETVIEGIDPQVWKSLLCSLNAWEALLVKQWVLVGLSQGPLVWRCRDSTTLQMMDEASKRSLHDLLPGLENQGPQDPPPILDTDIELLLATQDGRGDKAFGCEHSEFIPKERTGPSRLVVAGLSLPWFPAARALAWLWVPNHRLITDHSRVAEPTGTPNSHPTEPSHIVFLTGSAGSGKRELLEQAYRLLPVGREDGPPEGWMPPVDIIIVPDTHGLSLRLLWTPGTFATPFSLDVPCDNEDLMGKINLSPQLPASLFQDWITCWKAEHKKNTYHPQFLLQGLHLLAPEHQAVLLDVILSHAGQPDAIRRPPLFITVTSLPTATVASRLRQLSGPGVYYVKVDGMKADALLLEQILLYQTDDIPPLKIHKLAHILTTSSKPACHLKRLIDHWMHARCEWENCLDPILAAPESEVWRLIEEHFGKYEW</sequence>
<protein>
    <recommendedName>
        <fullName evidence="2">Nephrocystin 3-like N-terminal domain-containing protein</fullName>
    </recommendedName>
</protein>
<proteinExistence type="predicted"/>
<evidence type="ECO:0000313" key="3">
    <source>
        <dbReference type="EMBL" id="TEB24395.1"/>
    </source>
</evidence>
<evidence type="ECO:0000256" key="1">
    <source>
        <dbReference type="ARBA" id="ARBA00022737"/>
    </source>
</evidence>
<comment type="caution">
    <text evidence="3">The sequence shown here is derived from an EMBL/GenBank/DDBJ whole genome shotgun (WGS) entry which is preliminary data.</text>
</comment>
<dbReference type="Pfam" id="PF24883">
    <property type="entry name" value="NPHP3_N"/>
    <property type="match status" value="1"/>
</dbReference>
<gene>
    <name evidence="3" type="ORF">FA13DRAFT_1317710</name>
</gene>
<accession>A0A4Y7SRB7</accession>
<evidence type="ECO:0000313" key="4">
    <source>
        <dbReference type="Proteomes" id="UP000298030"/>
    </source>
</evidence>
<keyword evidence="4" id="KW-1185">Reference proteome</keyword>
<dbReference type="AlphaFoldDB" id="A0A4Y7SRB7"/>
<dbReference type="InterPro" id="IPR056884">
    <property type="entry name" value="NPHP3-like_N"/>
</dbReference>
<evidence type="ECO:0000259" key="2">
    <source>
        <dbReference type="Pfam" id="PF24883"/>
    </source>
</evidence>